<dbReference type="SUPFAM" id="SSF56091">
    <property type="entry name" value="DNA ligase/mRNA capping enzyme, catalytic domain"/>
    <property type="match status" value="1"/>
</dbReference>
<evidence type="ECO:0000259" key="2">
    <source>
        <dbReference type="PROSITE" id="PS51059"/>
    </source>
</evidence>
<dbReference type="Pfam" id="PF00644">
    <property type="entry name" value="PARP"/>
    <property type="match status" value="1"/>
</dbReference>
<proteinExistence type="predicted"/>
<protein>
    <recommendedName>
        <fullName evidence="1">Poly [ADP-ribose] polymerase</fullName>
        <shortName evidence="1">PARP</shortName>
        <ecNumber evidence="1">2.4.2.-</ecNumber>
    </recommendedName>
</protein>
<gene>
    <name evidence="3" type="ORF">FNK824_LOCUS15553</name>
</gene>
<dbReference type="EMBL" id="CAJOBE010002263">
    <property type="protein sequence ID" value="CAF3810778.1"/>
    <property type="molecule type" value="Genomic_DNA"/>
</dbReference>
<keyword evidence="1" id="KW-0808">Transferase</keyword>
<name>A0A819BWW7_9BILA</name>
<dbReference type="InterPro" id="IPR051712">
    <property type="entry name" value="ARTD-AVP"/>
</dbReference>
<feature type="domain" description="PARP catalytic" evidence="2">
    <location>
        <begin position="395"/>
        <end position="587"/>
    </location>
</feature>
<evidence type="ECO:0000313" key="3">
    <source>
        <dbReference type="EMBL" id="CAF3810778.1"/>
    </source>
</evidence>
<organism evidence="3 4">
    <name type="scientific">Rotaria sordida</name>
    <dbReference type="NCBI Taxonomy" id="392033"/>
    <lineage>
        <taxon>Eukaryota</taxon>
        <taxon>Metazoa</taxon>
        <taxon>Spiralia</taxon>
        <taxon>Gnathifera</taxon>
        <taxon>Rotifera</taxon>
        <taxon>Eurotatoria</taxon>
        <taxon>Bdelloidea</taxon>
        <taxon>Philodinida</taxon>
        <taxon>Philodinidae</taxon>
        <taxon>Rotaria</taxon>
    </lineage>
</organism>
<sequence>MATLVFYPQITHFRQAITDAKHYVCLSSDGYNKQLPILNFIGTVKLHGINAAIGYLKGFGYWCQSRNCVITPDKDHAGFTEQIFPFADELFNVYVLPHCPTIREHYQRGDRIVIFGEWCGGNIQKNVAICGLPTMFVIFKVRIVNQLTKKRTNANINNEEQQETHSRTFWLDPKEWANIKWHEHSIYNIYDFPTYTIEINFNQPKLSQDALTKITEEVERQCPVGAYFNRVGIDEGVVWTEWTNTGGDLTFKVLNNTNQAGAGNVAGGDALHRYGIMATPWRQDWRYVLLIDENTKTGPFTMDLIEPHIALAHDRIDFDVSNLSLERGYTKDLGMRGDITGGSYPIQLETIVENIRNKNFQVLRPVDGENGPNTSGTVAERIEKMKSRGWTQIGTPFSFIPDPPSTYNAVLVPYPSTTLLYQNLVTEMKKIPQAQVISIEQIKNPNIEALYEYMKRTIAKECPGNDPRERELFHGTSGEAIQGIIDRGFDDRYFSPSGAWGRGAYFADDPRKSNLFARPDPTTQRRVIFYNKVLLGVESVQTQPNNSISAAPLNHHSVHGTGFQYYEYIVYRYGQALAYLKITYTAP</sequence>
<evidence type="ECO:0000256" key="1">
    <source>
        <dbReference type="RuleBase" id="RU362114"/>
    </source>
</evidence>
<dbReference type="PANTHER" id="PTHR45740:SF17">
    <property type="entry name" value="POLY [ADP-RIBOSE] POLYMERASE TANKYRASE-2-LIKE"/>
    <property type="match status" value="1"/>
</dbReference>
<dbReference type="AlphaFoldDB" id="A0A819BWW7"/>
<accession>A0A819BWW7</accession>
<dbReference type="GO" id="GO:0005634">
    <property type="term" value="C:nucleus"/>
    <property type="evidence" value="ECO:0007669"/>
    <property type="project" value="TreeGrafter"/>
</dbReference>
<keyword evidence="1" id="KW-0520">NAD</keyword>
<dbReference type="PROSITE" id="PS51059">
    <property type="entry name" value="PARP_CATALYTIC"/>
    <property type="match status" value="1"/>
</dbReference>
<comment type="caution">
    <text evidence="3">The sequence shown here is derived from an EMBL/GenBank/DDBJ whole genome shotgun (WGS) entry which is preliminary data.</text>
</comment>
<dbReference type="Pfam" id="PF09414">
    <property type="entry name" value="RNA_ligase"/>
    <property type="match status" value="1"/>
</dbReference>
<dbReference type="Proteomes" id="UP000663874">
    <property type="component" value="Unassembled WGS sequence"/>
</dbReference>
<dbReference type="EC" id="2.4.2.-" evidence="1"/>
<dbReference type="SUPFAM" id="SSF56399">
    <property type="entry name" value="ADP-ribosylation"/>
    <property type="match status" value="1"/>
</dbReference>
<dbReference type="PANTHER" id="PTHR45740">
    <property type="entry name" value="POLY [ADP-RIBOSE] POLYMERASE"/>
    <property type="match status" value="1"/>
</dbReference>
<reference evidence="3" key="1">
    <citation type="submission" date="2021-02" db="EMBL/GenBank/DDBJ databases">
        <authorList>
            <person name="Nowell W R."/>
        </authorList>
    </citation>
    <scope>NUCLEOTIDE SEQUENCE</scope>
</reference>
<dbReference type="GO" id="GO:1990404">
    <property type="term" value="F:NAD+-protein mono-ADP-ribosyltransferase activity"/>
    <property type="evidence" value="ECO:0007669"/>
    <property type="project" value="TreeGrafter"/>
</dbReference>
<dbReference type="InterPro" id="IPR012317">
    <property type="entry name" value="Poly(ADP-ribose)pol_cat_dom"/>
</dbReference>
<dbReference type="InterPro" id="IPR021122">
    <property type="entry name" value="RNA_ligase_dom_REL/Rnl2"/>
</dbReference>
<dbReference type="Gene3D" id="3.90.228.10">
    <property type="match status" value="1"/>
</dbReference>
<dbReference type="Gene3D" id="3.30.470.30">
    <property type="entry name" value="DNA ligase/mRNA capping enzyme"/>
    <property type="match status" value="1"/>
</dbReference>
<dbReference type="GO" id="GO:0003950">
    <property type="term" value="F:NAD+ poly-ADP-ribosyltransferase activity"/>
    <property type="evidence" value="ECO:0007669"/>
    <property type="project" value="UniProtKB-UniRule"/>
</dbReference>
<evidence type="ECO:0000313" key="4">
    <source>
        <dbReference type="Proteomes" id="UP000663874"/>
    </source>
</evidence>
<keyword evidence="1" id="KW-0328">Glycosyltransferase</keyword>